<dbReference type="InterPro" id="IPR013578">
    <property type="entry name" value="Peptidase_M16C_assoc"/>
</dbReference>
<dbReference type="STRING" id="1484.SA87_06910"/>
<dbReference type="AlphaFoldDB" id="A0A132NCE7"/>
<dbReference type="Pfam" id="PF22516">
    <property type="entry name" value="PreP_C"/>
    <property type="match status" value="1"/>
</dbReference>
<keyword evidence="3" id="KW-1185">Reference proteome</keyword>
<reference evidence="2 3" key="1">
    <citation type="submission" date="2015-09" db="EMBL/GenBank/DDBJ databases">
        <title>Draft genome sequence of Hydrogenibacillus schlegelii DSM 2000.</title>
        <authorList>
            <person name="Hemp J."/>
        </authorList>
    </citation>
    <scope>NUCLEOTIDE SEQUENCE [LARGE SCALE GENOMIC DNA]</scope>
    <source>
        <strain evidence="2 3">MA 48</strain>
    </source>
</reference>
<dbReference type="OrthoDB" id="9762027at2"/>
<evidence type="ECO:0000259" key="1">
    <source>
        <dbReference type="SMART" id="SM01264"/>
    </source>
</evidence>
<feature type="domain" description="Peptidase M16C associated" evidence="1">
    <location>
        <begin position="465"/>
        <end position="714"/>
    </location>
</feature>
<dbReference type="InterPro" id="IPR011249">
    <property type="entry name" value="Metalloenz_LuxS/M16"/>
</dbReference>
<dbReference type="EMBL" id="JXBB01000023">
    <property type="protein sequence ID" value="OAR04180.1"/>
    <property type="molecule type" value="Genomic_DNA"/>
</dbReference>
<dbReference type="PANTHER" id="PTHR43016:SF13">
    <property type="entry name" value="PRESEQUENCE PROTEASE, MITOCHONDRIAL"/>
    <property type="match status" value="1"/>
</dbReference>
<dbReference type="Pfam" id="PF05193">
    <property type="entry name" value="Peptidase_M16_C"/>
    <property type="match status" value="1"/>
</dbReference>
<dbReference type="Gene3D" id="3.30.830.10">
    <property type="entry name" value="Metalloenzyme, LuxS/M16 peptidase-like"/>
    <property type="match status" value="4"/>
</dbReference>
<dbReference type="RefSeq" id="WP_066201463.1">
    <property type="nucleotide sequence ID" value="NZ_CBCSAS010000008.1"/>
</dbReference>
<dbReference type="GO" id="GO:0046872">
    <property type="term" value="F:metal ion binding"/>
    <property type="evidence" value="ECO:0007669"/>
    <property type="project" value="InterPro"/>
</dbReference>
<dbReference type="InterPro" id="IPR007863">
    <property type="entry name" value="Peptidase_M16_C"/>
</dbReference>
<protein>
    <recommendedName>
        <fullName evidence="1">Peptidase M16C associated domain-containing protein</fullName>
    </recommendedName>
</protein>
<dbReference type="SUPFAM" id="SSF63411">
    <property type="entry name" value="LuxS/MPP-like metallohydrolase"/>
    <property type="match status" value="4"/>
</dbReference>
<dbReference type="GO" id="GO:0004222">
    <property type="term" value="F:metalloendopeptidase activity"/>
    <property type="evidence" value="ECO:0007669"/>
    <property type="project" value="TreeGrafter"/>
</dbReference>
<organism evidence="2 3">
    <name type="scientific">Hydrogenibacillus schlegelii</name>
    <name type="common">Bacillus schlegelii</name>
    <dbReference type="NCBI Taxonomy" id="1484"/>
    <lineage>
        <taxon>Bacteria</taxon>
        <taxon>Bacillati</taxon>
        <taxon>Bacillota</taxon>
        <taxon>Bacilli</taxon>
        <taxon>Bacillales</taxon>
        <taxon>Bacillales Family X. Incertae Sedis</taxon>
        <taxon>Hydrogenibacillus</taxon>
    </lineage>
</organism>
<dbReference type="Proteomes" id="UP000243024">
    <property type="component" value="Unassembled WGS sequence"/>
</dbReference>
<name>A0A132NCE7_HYDSH</name>
<evidence type="ECO:0000313" key="3">
    <source>
        <dbReference type="Proteomes" id="UP000243024"/>
    </source>
</evidence>
<dbReference type="Pfam" id="PF00675">
    <property type="entry name" value="Peptidase_M16"/>
    <property type="match status" value="1"/>
</dbReference>
<dbReference type="FunFam" id="3.30.830.10:FF:000034">
    <property type="entry name" value="presequence protease 1, chloroplastic/mitochondrial"/>
    <property type="match status" value="1"/>
</dbReference>
<dbReference type="InterPro" id="IPR011765">
    <property type="entry name" value="Pept_M16_N"/>
</dbReference>
<comment type="caution">
    <text evidence="2">The sequence shown here is derived from an EMBL/GenBank/DDBJ whole genome shotgun (WGS) entry which is preliminary data.</text>
</comment>
<proteinExistence type="predicted"/>
<sequence>MQPIDWPAEWAGFVLEAEETVEEIPALALRLVHRPTGARVLALLADDDNKVFAVAFRTPPASSNGLPHILEHSVLNGSRKYPLKEPFVELAKGSLNTFLNAMTYPDKTVYPVASRNEKDLWNLMDVYLDAVFFPNLKNDPMILKQEGWHYELRRPEDPLLIRGVVYNEMKGAYSSPESVLYQALQSALYPDTPYRFDAGGDPDVIPTLTQEEFVRFHDTYYHPSNAYFFFYGDLDLKAALKKLADDYLAAFGRRPAGAAPLRQMPFATAKTVRAPYAIPAGDDPTDKDFLAVGFAAHDALDVETALAFDILSYILLDSPAAPLKEALLRAGFGRDVFGLYEPALRQPLFAVVAKGARREDLERFDAAVREMLSRFAAAGLPPKLVEGAIARKEFQLREADFRGYPKGLVYLLSALTTWLYDGDPLAPLRWEPALETIKREAPHGYFERLLRTRLLANEHRVRLALEATPGLEEEKQATLEKSLAERKASLSEAEKAALVAETEALLRRQTTPDDPEALKAIPILSLDEVPKTVEPIPTAAETVAGTTLLVHALSTNGVAYGSLYFSLADVAPDDLPRASALSALLGRIGTRRRTYGELATALDLATGGFRASVETIERADGSGYTPYLVVRFKALRPKLPEALALVREILTESRFDDVRRVRELFDEQASRLEMSLYDRGHLVAAGRMLALFSPAARVRDLTGGIAYFHALKGWLKDERAFRDVVEGLDGLLHRTVRRAALLGSVTVDPDDAPAYRAAYAAFLEALPEGTPPRPAPPPEVGRLRSEGLLSAAKVQYVAKGYNFRTLGYGYTGRLEVLRTLLTYDYLWNRVRVQGGAYGSFVTFDRSGNVAFASYRDPHLDETLAVFDEAPAFIERFSADGREMTKLILGTVSRLDRPLTPAMKGERGDYLYLAGLDEATLNAERAEILATTPEDIRRLAPLVRDVLAHGRIAVLGGSERLRAAGDRFDVLTRVTDD</sequence>
<dbReference type="PANTHER" id="PTHR43016">
    <property type="entry name" value="PRESEQUENCE PROTEASE"/>
    <property type="match status" value="1"/>
</dbReference>
<dbReference type="SMART" id="SM01264">
    <property type="entry name" value="M16C_associated"/>
    <property type="match status" value="1"/>
</dbReference>
<evidence type="ECO:0000313" key="2">
    <source>
        <dbReference type="EMBL" id="OAR04180.1"/>
    </source>
</evidence>
<dbReference type="Pfam" id="PF08367">
    <property type="entry name" value="M16C_assoc"/>
    <property type="match status" value="1"/>
</dbReference>
<gene>
    <name evidence="2" type="ORF">SA87_06910</name>
</gene>
<dbReference type="GO" id="GO:0016485">
    <property type="term" value="P:protein processing"/>
    <property type="evidence" value="ECO:0007669"/>
    <property type="project" value="TreeGrafter"/>
</dbReference>
<dbReference type="InterPro" id="IPR055130">
    <property type="entry name" value="PreP_C"/>
</dbReference>
<accession>A0A132NCE7</accession>